<dbReference type="GO" id="GO:0003735">
    <property type="term" value="F:structural constituent of ribosome"/>
    <property type="evidence" value="ECO:0007669"/>
    <property type="project" value="InterPro"/>
</dbReference>
<dbReference type="InterPro" id="IPR001141">
    <property type="entry name" value="Ribosomal_eL27"/>
</dbReference>
<dbReference type="GO" id="GO:0006412">
    <property type="term" value="P:translation"/>
    <property type="evidence" value="ECO:0007669"/>
    <property type="project" value="InterPro"/>
</dbReference>
<dbReference type="InterPro" id="IPR005824">
    <property type="entry name" value="KOW"/>
</dbReference>
<evidence type="ECO:0000256" key="3">
    <source>
        <dbReference type="ARBA" id="ARBA00023274"/>
    </source>
</evidence>
<evidence type="ECO:0000256" key="1">
    <source>
        <dbReference type="ARBA" id="ARBA00009124"/>
    </source>
</evidence>
<gene>
    <name evidence="5" type="ORF">LGLO00237_LOCUS16052</name>
</gene>
<name>A0A6U3CI38_9EUKA</name>
<dbReference type="CDD" id="cd06090">
    <property type="entry name" value="KOW_RPL27"/>
    <property type="match status" value="1"/>
</dbReference>
<comment type="similarity">
    <text evidence="1">Belongs to the eukaryotic ribosomal protein eL27 family.</text>
</comment>
<evidence type="ECO:0000259" key="4">
    <source>
        <dbReference type="SMART" id="SM00739"/>
    </source>
</evidence>
<protein>
    <recommendedName>
        <fullName evidence="4">KOW domain-containing protein</fullName>
    </recommendedName>
</protein>
<dbReference type="Gene3D" id="2.30.30.770">
    <property type="match status" value="1"/>
</dbReference>
<evidence type="ECO:0000256" key="2">
    <source>
        <dbReference type="ARBA" id="ARBA00022980"/>
    </source>
</evidence>
<dbReference type="SMART" id="SM00739">
    <property type="entry name" value="KOW"/>
    <property type="match status" value="1"/>
</dbReference>
<dbReference type="AlphaFoldDB" id="A0A6U3CI38"/>
<dbReference type="InterPro" id="IPR041991">
    <property type="entry name" value="Ribosomal_eL27_KOW"/>
</dbReference>
<dbReference type="GO" id="GO:1990904">
    <property type="term" value="C:ribonucleoprotein complex"/>
    <property type="evidence" value="ECO:0007669"/>
    <property type="project" value="UniProtKB-KW"/>
</dbReference>
<dbReference type="PANTHER" id="PTHR10497">
    <property type="entry name" value="60S RIBOSOMAL PROTEIN L27"/>
    <property type="match status" value="1"/>
</dbReference>
<organism evidence="5">
    <name type="scientific">Lotharella globosa</name>
    <dbReference type="NCBI Taxonomy" id="91324"/>
    <lineage>
        <taxon>Eukaryota</taxon>
        <taxon>Sar</taxon>
        <taxon>Rhizaria</taxon>
        <taxon>Cercozoa</taxon>
        <taxon>Chlorarachniophyceae</taxon>
        <taxon>Lotharella</taxon>
    </lineage>
</organism>
<keyword evidence="3" id="KW-0687">Ribonucleoprotein</keyword>
<dbReference type="EMBL" id="HBIV01022296">
    <property type="protein sequence ID" value="CAE0664449.1"/>
    <property type="molecule type" value="Transcribed_RNA"/>
</dbReference>
<dbReference type="Pfam" id="PF01777">
    <property type="entry name" value="Ribosomal_L27e"/>
    <property type="match status" value="1"/>
</dbReference>
<feature type="domain" description="KOW" evidence="4">
    <location>
        <begin position="6"/>
        <end position="33"/>
    </location>
</feature>
<accession>A0A6U3CI38</accession>
<dbReference type="GO" id="GO:0005840">
    <property type="term" value="C:ribosome"/>
    <property type="evidence" value="ECO:0007669"/>
    <property type="project" value="UniProtKB-KW"/>
</dbReference>
<dbReference type="InterPro" id="IPR038655">
    <property type="entry name" value="Ribosomal_eL27_sf"/>
</dbReference>
<reference evidence="5" key="1">
    <citation type="submission" date="2021-01" db="EMBL/GenBank/DDBJ databases">
        <authorList>
            <person name="Corre E."/>
            <person name="Pelletier E."/>
            <person name="Niang G."/>
            <person name="Scheremetjew M."/>
            <person name="Finn R."/>
            <person name="Kale V."/>
            <person name="Holt S."/>
            <person name="Cochrane G."/>
            <person name="Meng A."/>
            <person name="Brown T."/>
            <person name="Cohen L."/>
        </authorList>
    </citation>
    <scope>NUCLEOTIDE SEQUENCE</scope>
    <source>
        <strain evidence="5">CCCM811</strain>
    </source>
</reference>
<sequence length="144" mass="16519">MANFPFLTPGKVVIILRGRFAGKKAIIVKVFEGTMERKFGHALVAGIERPPEKVTRAMDKKKIEKRSRCKPFVKFVNLRHIMPTRYHVDIDVKSVVKAADMAPEAKSTARKEAKKSLKELFAKRYLSKHGNNPGIKFFYTKLRF</sequence>
<dbReference type="Pfam" id="PF00467">
    <property type="entry name" value="KOW"/>
    <property type="match status" value="1"/>
</dbReference>
<dbReference type="SUPFAM" id="SSF50104">
    <property type="entry name" value="Translation proteins SH3-like domain"/>
    <property type="match status" value="1"/>
</dbReference>
<keyword evidence="2" id="KW-0689">Ribosomal protein</keyword>
<evidence type="ECO:0000313" key="5">
    <source>
        <dbReference type="EMBL" id="CAE0664449.1"/>
    </source>
</evidence>
<dbReference type="InterPro" id="IPR008991">
    <property type="entry name" value="Translation_prot_SH3-like_sf"/>
</dbReference>
<proteinExistence type="inferred from homology"/>